<keyword evidence="4" id="KW-1185">Reference proteome</keyword>
<feature type="coiled-coil region" evidence="1">
    <location>
        <begin position="81"/>
        <end position="108"/>
    </location>
</feature>
<protein>
    <submittedName>
        <fullName evidence="3">Uncharacterized protein</fullName>
    </submittedName>
</protein>
<keyword evidence="1" id="KW-0175">Coiled coil</keyword>
<accession>A0AAD1WM72</accession>
<dbReference type="Proteomes" id="UP001295444">
    <property type="component" value="Chromosome 08"/>
</dbReference>
<evidence type="ECO:0000256" key="1">
    <source>
        <dbReference type="SAM" id="Coils"/>
    </source>
</evidence>
<gene>
    <name evidence="3" type="ORF">PECUL_23A022204</name>
</gene>
<dbReference type="EMBL" id="OW240919">
    <property type="protein sequence ID" value="CAH2313017.1"/>
    <property type="molecule type" value="Genomic_DNA"/>
</dbReference>
<evidence type="ECO:0000313" key="4">
    <source>
        <dbReference type="Proteomes" id="UP001295444"/>
    </source>
</evidence>
<evidence type="ECO:0000313" key="3">
    <source>
        <dbReference type="EMBL" id="CAH2313017.1"/>
    </source>
</evidence>
<dbReference type="AlphaFoldDB" id="A0AAD1WM72"/>
<sequence>MAAQAPKVAGDPESGDGTKNKEPSISTQITKADLTAALETLSNSPITTWQHTADSVLKDIQELGKQTLHMEEKCNEFATAHNDLANNVEQMAEKITLFEEKMADMEDRGRPFPPK</sequence>
<reference evidence="3" key="1">
    <citation type="submission" date="2022-03" db="EMBL/GenBank/DDBJ databases">
        <authorList>
            <person name="Alioto T."/>
            <person name="Alioto T."/>
            <person name="Gomez Garrido J."/>
        </authorList>
    </citation>
    <scope>NUCLEOTIDE SEQUENCE</scope>
</reference>
<name>A0AAD1WM72_PELCU</name>
<evidence type="ECO:0000256" key="2">
    <source>
        <dbReference type="SAM" id="MobiDB-lite"/>
    </source>
</evidence>
<feature type="region of interest" description="Disordered" evidence="2">
    <location>
        <begin position="1"/>
        <end position="25"/>
    </location>
</feature>
<organism evidence="3 4">
    <name type="scientific">Pelobates cultripes</name>
    <name type="common">Western spadefoot toad</name>
    <dbReference type="NCBI Taxonomy" id="61616"/>
    <lineage>
        <taxon>Eukaryota</taxon>
        <taxon>Metazoa</taxon>
        <taxon>Chordata</taxon>
        <taxon>Craniata</taxon>
        <taxon>Vertebrata</taxon>
        <taxon>Euteleostomi</taxon>
        <taxon>Amphibia</taxon>
        <taxon>Batrachia</taxon>
        <taxon>Anura</taxon>
        <taxon>Pelobatoidea</taxon>
        <taxon>Pelobatidae</taxon>
        <taxon>Pelobates</taxon>
    </lineage>
</organism>
<proteinExistence type="predicted"/>